<dbReference type="OrthoDB" id="8881719at2759"/>
<keyword evidence="9 14" id="KW-0472">Membrane</keyword>
<dbReference type="GO" id="GO:0042383">
    <property type="term" value="C:sarcolemma"/>
    <property type="evidence" value="ECO:0007669"/>
    <property type="project" value="UniProtKB-SubCell"/>
</dbReference>
<dbReference type="EMBL" id="CAJPIZ010002480">
    <property type="protein sequence ID" value="CAG2105092.1"/>
    <property type="molecule type" value="Genomic_DNA"/>
</dbReference>
<dbReference type="Proteomes" id="UP000759131">
    <property type="component" value="Unassembled WGS sequence"/>
</dbReference>
<reference evidence="15" key="1">
    <citation type="submission" date="2020-11" db="EMBL/GenBank/DDBJ databases">
        <authorList>
            <person name="Tran Van P."/>
        </authorList>
    </citation>
    <scope>NUCLEOTIDE SEQUENCE</scope>
</reference>
<protein>
    <recommendedName>
        <fullName evidence="17">Delta-sarcoglycan</fullName>
    </recommendedName>
</protein>
<accession>A0A7R9KMM2</accession>
<dbReference type="PANTHER" id="PTHR12939:SF10">
    <property type="entry name" value="EG:4F1.1 PROTEIN"/>
    <property type="match status" value="1"/>
</dbReference>
<dbReference type="AlphaFoldDB" id="A0A7R9KMM2"/>
<evidence type="ECO:0000256" key="1">
    <source>
        <dbReference type="ARBA" id="ARBA00004245"/>
    </source>
</evidence>
<keyword evidence="5" id="KW-0963">Cytoplasm</keyword>
<dbReference type="PANTHER" id="PTHR12939">
    <property type="entry name" value="SARCOGLYCAN"/>
    <property type="match status" value="1"/>
</dbReference>
<proteinExistence type="inferred from homology"/>
<gene>
    <name evidence="15" type="ORF">OSB1V03_LOCUS5103</name>
</gene>
<evidence type="ECO:0000256" key="13">
    <source>
        <dbReference type="SAM" id="MobiDB-lite"/>
    </source>
</evidence>
<dbReference type="GO" id="GO:0005856">
    <property type="term" value="C:cytoskeleton"/>
    <property type="evidence" value="ECO:0007669"/>
    <property type="project" value="UniProtKB-SubCell"/>
</dbReference>
<sequence length="300" mass="32845">MTKKKKKTTTSTTTTTDPKQVDVQTEPTHNYLKCLLDSAGAQYKGSLFEHECRIGIYGWRKKFLYILIILIAALVVLNAALTLWIISVLNFSMSGLANMRVDSDGLTLNGNAYIDDHLFATSISSRKGQSLRLISDDNITLIARSRTDGKVTNKLSIGNSRLRAISNDFRIYGRDGRLLFGANRDKVTVATDTLQVDNLSGLRFSRSIQTPLIQSTGHSDLGLISPERRVTVMAPISVALESRLGDVSAISLQDLRLKSRQGKLCVCADSGKLFTAPADSVCAADDTICGQKHTFKTIIS</sequence>
<evidence type="ECO:0000256" key="2">
    <source>
        <dbReference type="ARBA" id="ARBA00004274"/>
    </source>
</evidence>
<evidence type="ECO:0000256" key="10">
    <source>
        <dbReference type="ARBA" id="ARBA00023157"/>
    </source>
</evidence>
<evidence type="ECO:0008006" key="17">
    <source>
        <dbReference type="Google" id="ProtNLM"/>
    </source>
</evidence>
<evidence type="ECO:0000256" key="7">
    <source>
        <dbReference type="ARBA" id="ARBA00022968"/>
    </source>
</evidence>
<dbReference type="Pfam" id="PF04790">
    <property type="entry name" value="Sarcoglycan_1"/>
    <property type="match status" value="1"/>
</dbReference>
<feature type="transmembrane region" description="Helical" evidence="14">
    <location>
        <begin position="63"/>
        <end position="86"/>
    </location>
</feature>
<keyword evidence="7" id="KW-0735">Signal-anchor</keyword>
<keyword evidence="16" id="KW-1185">Reference proteome</keyword>
<name>A0A7R9KMM2_9ACAR</name>
<feature type="region of interest" description="Disordered" evidence="13">
    <location>
        <begin position="1"/>
        <end position="22"/>
    </location>
</feature>
<keyword evidence="12" id="KW-0206">Cytoskeleton</keyword>
<evidence type="ECO:0000313" key="16">
    <source>
        <dbReference type="Proteomes" id="UP000759131"/>
    </source>
</evidence>
<keyword evidence="8 14" id="KW-1133">Transmembrane helix</keyword>
<evidence type="ECO:0000256" key="5">
    <source>
        <dbReference type="ARBA" id="ARBA00022490"/>
    </source>
</evidence>
<comment type="subcellular location">
    <subcellularLocation>
        <location evidence="2">Cell membrane</location>
        <location evidence="2">Sarcolemma</location>
        <topology evidence="2">Single-pass type II membrane protein</topology>
    </subcellularLocation>
    <subcellularLocation>
        <location evidence="1">Cytoplasm</location>
        <location evidence="1">Cytoskeleton</location>
    </subcellularLocation>
</comment>
<evidence type="ECO:0000256" key="11">
    <source>
        <dbReference type="ARBA" id="ARBA00023180"/>
    </source>
</evidence>
<keyword evidence="4" id="KW-1003">Cell membrane</keyword>
<keyword evidence="10" id="KW-1015">Disulfide bond</keyword>
<dbReference type="InterPro" id="IPR039972">
    <property type="entry name" value="Sarcoglycan_gamma/delta/zeta"/>
</dbReference>
<evidence type="ECO:0000256" key="12">
    <source>
        <dbReference type="ARBA" id="ARBA00023212"/>
    </source>
</evidence>
<comment type="similarity">
    <text evidence="3">Belongs to the sarcoglycan beta/delta/gamma/zeta family.</text>
</comment>
<dbReference type="InterPro" id="IPR006875">
    <property type="entry name" value="Sarcoglycan"/>
</dbReference>
<evidence type="ECO:0000313" key="15">
    <source>
        <dbReference type="EMBL" id="CAD7624662.1"/>
    </source>
</evidence>
<evidence type="ECO:0000256" key="6">
    <source>
        <dbReference type="ARBA" id="ARBA00022692"/>
    </source>
</evidence>
<dbReference type="EMBL" id="OC857055">
    <property type="protein sequence ID" value="CAD7624662.1"/>
    <property type="molecule type" value="Genomic_DNA"/>
</dbReference>
<evidence type="ECO:0000256" key="4">
    <source>
        <dbReference type="ARBA" id="ARBA00022475"/>
    </source>
</evidence>
<dbReference type="GO" id="GO:0016012">
    <property type="term" value="C:sarcoglycan complex"/>
    <property type="evidence" value="ECO:0007669"/>
    <property type="project" value="InterPro"/>
</dbReference>
<evidence type="ECO:0000256" key="8">
    <source>
        <dbReference type="ARBA" id="ARBA00022989"/>
    </source>
</evidence>
<keyword evidence="6 14" id="KW-0812">Transmembrane</keyword>
<keyword evidence="11" id="KW-0325">Glycoprotein</keyword>
<organism evidence="15">
    <name type="scientific">Medioppia subpectinata</name>
    <dbReference type="NCBI Taxonomy" id="1979941"/>
    <lineage>
        <taxon>Eukaryota</taxon>
        <taxon>Metazoa</taxon>
        <taxon>Ecdysozoa</taxon>
        <taxon>Arthropoda</taxon>
        <taxon>Chelicerata</taxon>
        <taxon>Arachnida</taxon>
        <taxon>Acari</taxon>
        <taxon>Acariformes</taxon>
        <taxon>Sarcoptiformes</taxon>
        <taxon>Oribatida</taxon>
        <taxon>Brachypylina</taxon>
        <taxon>Oppioidea</taxon>
        <taxon>Oppiidae</taxon>
        <taxon>Medioppia</taxon>
    </lineage>
</organism>
<evidence type="ECO:0000256" key="3">
    <source>
        <dbReference type="ARBA" id="ARBA00007574"/>
    </source>
</evidence>
<evidence type="ECO:0000256" key="14">
    <source>
        <dbReference type="SAM" id="Phobius"/>
    </source>
</evidence>
<evidence type="ECO:0000256" key="9">
    <source>
        <dbReference type="ARBA" id="ARBA00023136"/>
    </source>
</evidence>